<dbReference type="RefSeq" id="WP_067758704.1">
    <property type="nucleotide sequence ID" value="NZ_CP015772.1"/>
</dbReference>
<feature type="transmembrane region" description="Helical" evidence="4">
    <location>
        <begin position="14"/>
        <end position="36"/>
    </location>
</feature>
<dbReference type="SUPFAM" id="SSF103473">
    <property type="entry name" value="MFS general substrate transporter"/>
    <property type="match status" value="1"/>
</dbReference>
<evidence type="ECO:0000259" key="5">
    <source>
        <dbReference type="PROSITE" id="PS50850"/>
    </source>
</evidence>
<evidence type="ECO:0000313" key="7">
    <source>
        <dbReference type="Proteomes" id="UP000077667"/>
    </source>
</evidence>
<sequence>MEQTTTNSVSFSKIMLPLCVMVFCSYMTIGISLGILPGFLHNVLHCNNLIVGMIIGMQSLATLFTRKRAGHIADTKGVRPSVLYGTIAVIIASVAYIAAVLLSSSFVASLLLISIARILLGAAESLQITGALSWGIGRSGQQHSGKVMSWNGIAMYGGLAAGVPVGILLQQYFGTLIAFAGIIILSVIGWSAISKLQTPKLHKTEQQRSSFGNVVLQITQYGLGLSFSAIAFGCLSSFITLFFQEKGWANASLAITLFGVSYIGVRLFFSSYTDKYGGNKVAAISLLVQLTGQLLLWYATIPAMAFLGAVLTGIGFSLIFPAFGVEAVKSTTPQMRGTALGAYTAFFDVALAITSPIAGIVANSSGYQNVFALGALGAIVSIVIAVFSIKRAKMSL</sequence>
<feature type="transmembrane region" description="Helical" evidence="4">
    <location>
        <begin position="214"/>
        <end position="242"/>
    </location>
</feature>
<dbReference type="EMBL" id="CP015772">
    <property type="protein sequence ID" value="ANH82454.1"/>
    <property type="molecule type" value="Genomic_DNA"/>
</dbReference>
<dbReference type="PROSITE" id="PS50850">
    <property type="entry name" value="MFS"/>
    <property type="match status" value="1"/>
</dbReference>
<feature type="transmembrane region" description="Helical" evidence="4">
    <location>
        <begin position="42"/>
        <end position="61"/>
    </location>
</feature>
<feature type="transmembrane region" description="Helical" evidence="4">
    <location>
        <begin position="340"/>
        <end position="361"/>
    </location>
</feature>
<dbReference type="InterPro" id="IPR020846">
    <property type="entry name" value="MFS_dom"/>
</dbReference>
<dbReference type="STRING" id="1176587.A8C56_17085"/>
<dbReference type="Pfam" id="PF07690">
    <property type="entry name" value="MFS_1"/>
    <property type="match status" value="1"/>
</dbReference>
<dbReference type="PANTHER" id="PTHR23531">
    <property type="entry name" value="QUINOLENE RESISTANCE PROTEIN NORA"/>
    <property type="match status" value="1"/>
</dbReference>
<dbReference type="NCBIfam" id="NF003477">
    <property type="entry name" value="PRK05122.1"/>
    <property type="match status" value="1"/>
</dbReference>
<dbReference type="NCBIfam" id="NF009048">
    <property type="entry name" value="PRK12382.1"/>
    <property type="match status" value="1"/>
</dbReference>
<dbReference type="InterPro" id="IPR011701">
    <property type="entry name" value="MFS"/>
</dbReference>
<feature type="transmembrane region" description="Helical" evidence="4">
    <location>
        <begin position="173"/>
        <end position="193"/>
    </location>
</feature>
<feature type="transmembrane region" description="Helical" evidence="4">
    <location>
        <begin position="248"/>
        <end position="269"/>
    </location>
</feature>
<dbReference type="InterPro" id="IPR036259">
    <property type="entry name" value="MFS_trans_sf"/>
</dbReference>
<keyword evidence="3 4" id="KW-0472">Membrane</keyword>
<keyword evidence="1 4" id="KW-0812">Transmembrane</keyword>
<evidence type="ECO:0000256" key="1">
    <source>
        <dbReference type="ARBA" id="ARBA00022692"/>
    </source>
</evidence>
<proteinExistence type="predicted"/>
<reference evidence="6 7" key="1">
    <citation type="submission" date="2016-05" db="EMBL/GenBank/DDBJ databases">
        <title>Niabella ginsenosidivorans BS26 whole genome sequencing.</title>
        <authorList>
            <person name="Im W.T."/>
            <person name="Siddiqi M.Z."/>
        </authorList>
    </citation>
    <scope>NUCLEOTIDE SEQUENCE [LARGE SCALE GENOMIC DNA]</scope>
    <source>
        <strain evidence="6 7">BS26</strain>
    </source>
</reference>
<dbReference type="AlphaFoldDB" id="A0A1A9I7E0"/>
<feature type="transmembrane region" description="Helical" evidence="4">
    <location>
        <begin position="367"/>
        <end position="389"/>
    </location>
</feature>
<dbReference type="GO" id="GO:0022857">
    <property type="term" value="F:transmembrane transporter activity"/>
    <property type="evidence" value="ECO:0007669"/>
    <property type="project" value="InterPro"/>
</dbReference>
<dbReference type="Gene3D" id="1.20.1250.20">
    <property type="entry name" value="MFS general substrate transporter like domains"/>
    <property type="match status" value="2"/>
</dbReference>
<feature type="transmembrane region" description="Helical" evidence="4">
    <location>
        <begin position="107"/>
        <end position="126"/>
    </location>
</feature>
<evidence type="ECO:0000313" key="6">
    <source>
        <dbReference type="EMBL" id="ANH82454.1"/>
    </source>
</evidence>
<dbReference type="OrthoDB" id="322544at2"/>
<feature type="transmembrane region" description="Helical" evidence="4">
    <location>
        <begin position="147"/>
        <end position="167"/>
    </location>
</feature>
<feature type="transmembrane region" description="Helical" evidence="4">
    <location>
        <begin position="82"/>
        <end position="101"/>
    </location>
</feature>
<dbReference type="Proteomes" id="UP000077667">
    <property type="component" value="Chromosome"/>
</dbReference>
<feature type="domain" description="Major facilitator superfamily (MFS) profile" evidence="5">
    <location>
        <begin position="167"/>
        <end position="396"/>
    </location>
</feature>
<keyword evidence="2 4" id="KW-1133">Transmembrane helix</keyword>
<evidence type="ECO:0000256" key="2">
    <source>
        <dbReference type="ARBA" id="ARBA00022989"/>
    </source>
</evidence>
<feature type="transmembrane region" description="Helical" evidence="4">
    <location>
        <begin position="305"/>
        <end position="328"/>
    </location>
</feature>
<dbReference type="KEGG" id="nia:A8C56_17085"/>
<accession>A0A1A9I7E0</accession>
<name>A0A1A9I7E0_9BACT</name>
<evidence type="ECO:0000256" key="3">
    <source>
        <dbReference type="ARBA" id="ARBA00023136"/>
    </source>
</evidence>
<protein>
    <recommendedName>
        <fullName evidence="5">Major facilitator superfamily (MFS) profile domain-containing protein</fullName>
    </recommendedName>
</protein>
<evidence type="ECO:0000256" key="4">
    <source>
        <dbReference type="SAM" id="Phobius"/>
    </source>
</evidence>
<feature type="transmembrane region" description="Helical" evidence="4">
    <location>
        <begin position="281"/>
        <end position="299"/>
    </location>
</feature>
<dbReference type="InterPro" id="IPR052714">
    <property type="entry name" value="MFS_Exporter"/>
</dbReference>
<dbReference type="PANTHER" id="PTHR23531:SF1">
    <property type="entry name" value="QUINOLENE RESISTANCE PROTEIN NORA"/>
    <property type="match status" value="1"/>
</dbReference>
<gene>
    <name evidence="6" type="ORF">A8C56_17085</name>
</gene>
<dbReference type="CDD" id="cd17489">
    <property type="entry name" value="MFS_YfcJ_like"/>
    <property type="match status" value="1"/>
</dbReference>
<organism evidence="6 7">
    <name type="scientific">Niabella ginsenosidivorans</name>
    <dbReference type="NCBI Taxonomy" id="1176587"/>
    <lineage>
        <taxon>Bacteria</taxon>
        <taxon>Pseudomonadati</taxon>
        <taxon>Bacteroidota</taxon>
        <taxon>Chitinophagia</taxon>
        <taxon>Chitinophagales</taxon>
        <taxon>Chitinophagaceae</taxon>
        <taxon>Niabella</taxon>
    </lineage>
</organism>
<keyword evidence="7" id="KW-1185">Reference proteome</keyword>